<dbReference type="EMBL" id="JARAKH010000012">
    <property type="protein sequence ID" value="KAK8398211.1"/>
    <property type="molecule type" value="Genomic_DNA"/>
</dbReference>
<evidence type="ECO:0000313" key="3">
    <source>
        <dbReference type="Proteomes" id="UP001487740"/>
    </source>
</evidence>
<sequence>MRKDMSDPHMPQNGVAEYQMFLHSQLMRGSSLVCHYTETEALVIKGPSGRHLAEEGRERRESTGPREVLGSVAPEGFCLLGSEAGERQEDILTTLLSSTLKVSNFLHERWREASPAPWNLDAIINTPETPPTIHAS</sequence>
<dbReference type="AlphaFoldDB" id="A0AAW0UH02"/>
<protein>
    <submittedName>
        <fullName evidence="2">Uncharacterized protein</fullName>
    </submittedName>
</protein>
<organism evidence="2 3">
    <name type="scientific">Scylla paramamosain</name>
    <name type="common">Mud crab</name>
    <dbReference type="NCBI Taxonomy" id="85552"/>
    <lineage>
        <taxon>Eukaryota</taxon>
        <taxon>Metazoa</taxon>
        <taxon>Ecdysozoa</taxon>
        <taxon>Arthropoda</taxon>
        <taxon>Crustacea</taxon>
        <taxon>Multicrustacea</taxon>
        <taxon>Malacostraca</taxon>
        <taxon>Eumalacostraca</taxon>
        <taxon>Eucarida</taxon>
        <taxon>Decapoda</taxon>
        <taxon>Pleocyemata</taxon>
        <taxon>Brachyura</taxon>
        <taxon>Eubrachyura</taxon>
        <taxon>Portunoidea</taxon>
        <taxon>Portunidae</taxon>
        <taxon>Portuninae</taxon>
        <taxon>Scylla</taxon>
    </lineage>
</organism>
<gene>
    <name evidence="2" type="ORF">O3P69_003848</name>
</gene>
<feature type="region of interest" description="Disordered" evidence="1">
    <location>
        <begin position="47"/>
        <end position="68"/>
    </location>
</feature>
<comment type="caution">
    <text evidence="2">The sequence shown here is derived from an EMBL/GenBank/DDBJ whole genome shotgun (WGS) entry which is preliminary data.</text>
</comment>
<proteinExistence type="predicted"/>
<name>A0AAW0UH02_SCYPA</name>
<evidence type="ECO:0000313" key="2">
    <source>
        <dbReference type="EMBL" id="KAK8398211.1"/>
    </source>
</evidence>
<reference evidence="2 3" key="1">
    <citation type="submission" date="2023-03" db="EMBL/GenBank/DDBJ databases">
        <title>High-quality genome of Scylla paramamosain provides insights in environmental adaptation.</title>
        <authorList>
            <person name="Zhang L."/>
        </authorList>
    </citation>
    <scope>NUCLEOTIDE SEQUENCE [LARGE SCALE GENOMIC DNA]</scope>
    <source>
        <strain evidence="2">LZ_2023a</strain>
        <tissue evidence="2">Muscle</tissue>
    </source>
</reference>
<accession>A0AAW0UH02</accession>
<dbReference type="Proteomes" id="UP001487740">
    <property type="component" value="Unassembled WGS sequence"/>
</dbReference>
<feature type="compositionally biased region" description="Basic and acidic residues" evidence="1">
    <location>
        <begin position="51"/>
        <end position="64"/>
    </location>
</feature>
<evidence type="ECO:0000256" key="1">
    <source>
        <dbReference type="SAM" id="MobiDB-lite"/>
    </source>
</evidence>
<keyword evidence="3" id="KW-1185">Reference proteome</keyword>